<evidence type="ECO:0000313" key="2">
    <source>
        <dbReference type="EMBL" id="SCB28122.1"/>
    </source>
</evidence>
<dbReference type="Proteomes" id="UP000186228">
    <property type="component" value="Unassembled WGS sequence"/>
</dbReference>
<keyword evidence="3" id="KW-1185">Reference proteome</keyword>
<feature type="region of interest" description="Disordered" evidence="1">
    <location>
        <begin position="1"/>
        <end position="23"/>
    </location>
</feature>
<name>A0A1C3VK18_9HYPH</name>
<evidence type="ECO:0000313" key="3">
    <source>
        <dbReference type="Proteomes" id="UP000186228"/>
    </source>
</evidence>
<dbReference type="Gene3D" id="3.40.190.10">
    <property type="entry name" value="Periplasmic binding protein-like II"/>
    <property type="match status" value="1"/>
</dbReference>
<proteinExistence type="predicted"/>
<reference evidence="3" key="1">
    <citation type="submission" date="2016-08" db="EMBL/GenBank/DDBJ databases">
        <authorList>
            <person name="Varghese N."/>
            <person name="Submissions Spin"/>
        </authorList>
    </citation>
    <scope>NUCLEOTIDE SEQUENCE [LARGE SCALE GENOMIC DNA]</scope>
    <source>
        <strain evidence="3">CCBAU 57015</strain>
    </source>
</reference>
<sequence length="56" mass="6148">MKALEASKGIFTPDGMMPEGGPETVLTIPSEFSKNVKGKQIDLSRTYTTEFVKNAR</sequence>
<evidence type="ECO:0000256" key="1">
    <source>
        <dbReference type="SAM" id="MobiDB-lite"/>
    </source>
</evidence>
<dbReference type="AlphaFoldDB" id="A0A1C3VK18"/>
<protein>
    <submittedName>
        <fullName evidence="2">NitT/TauT family transport system substrate-binding protein</fullName>
    </submittedName>
</protein>
<organism evidence="2 3">
    <name type="scientific">Rhizobium hainanense</name>
    <dbReference type="NCBI Taxonomy" id="52131"/>
    <lineage>
        <taxon>Bacteria</taxon>
        <taxon>Pseudomonadati</taxon>
        <taxon>Pseudomonadota</taxon>
        <taxon>Alphaproteobacteria</taxon>
        <taxon>Hyphomicrobiales</taxon>
        <taxon>Rhizobiaceae</taxon>
        <taxon>Rhizobium/Agrobacterium group</taxon>
        <taxon>Rhizobium</taxon>
    </lineage>
</organism>
<dbReference type="EMBL" id="FMAC01000006">
    <property type="protein sequence ID" value="SCB28122.1"/>
    <property type="molecule type" value="Genomic_DNA"/>
</dbReference>
<dbReference type="STRING" id="52131.GA0061100_106305"/>
<accession>A0A1C3VK18</accession>
<gene>
    <name evidence="2" type="ORF">GA0061100_106305</name>
</gene>